<comment type="caution">
    <text evidence="5">The sequence shown here is derived from an EMBL/GenBank/DDBJ whole genome shotgun (WGS) entry which is preliminary data.</text>
</comment>
<dbReference type="InterPro" id="IPR050055">
    <property type="entry name" value="EF-Tu_GTPase"/>
</dbReference>
<evidence type="ECO:0000259" key="4">
    <source>
        <dbReference type="PROSITE" id="PS51722"/>
    </source>
</evidence>
<dbReference type="GO" id="GO:0003746">
    <property type="term" value="F:translation elongation factor activity"/>
    <property type="evidence" value="ECO:0007669"/>
    <property type="project" value="TreeGrafter"/>
</dbReference>
<evidence type="ECO:0000313" key="5">
    <source>
        <dbReference type="EMBL" id="GAO49987.1"/>
    </source>
</evidence>
<reference evidence="5 6" key="1">
    <citation type="journal article" date="2011" name="J. Gen. Appl. Microbiol.">
        <title>Draft genome sequencing of the enigmatic yeast Saitoella complicata.</title>
        <authorList>
            <person name="Nishida H."/>
            <person name="Hamamoto M."/>
            <person name="Sugiyama J."/>
        </authorList>
    </citation>
    <scope>NUCLEOTIDE SEQUENCE [LARGE SCALE GENOMIC DNA]</scope>
    <source>
        <strain evidence="5 6">NRRL Y-17804</strain>
    </source>
</reference>
<dbReference type="PROSITE" id="PS51722">
    <property type="entry name" value="G_TR_2"/>
    <property type="match status" value="1"/>
</dbReference>
<dbReference type="AlphaFoldDB" id="A0A0E9NJD9"/>
<gene>
    <name evidence="5" type="ORF">G7K_4122-t1</name>
</gene>
<dbReference type="Pfam" id="PF03144">
    <property type="entry name" value="GTP_EFTU_D2"/>
    <property type="match status" value="1"/>
</dbReference>
<dbReference type="OMA" id="FRFIQRP"/>
<dbReference type="InterPro" id="IPR035531">
    <property type="entry name" value="GTPBP1-like"/>
</dbReference>
<accession>A0A0E9NJD9</accession>
<keyword evidence="6" id="KW-1185">Reference proteome</keyword>
<dbReference type="InterPro" id="IPR027417">
    <property type="entry name" value="P-loop_NTPase"/>
</dbReference>
<organism evidence="5 6">
    <name type="scientific">Saitoella complicata (strain BCRC 22490 / CBS 7301 / JCM 7358 / NBRC 10748 / NRRL Y-17804)</name>
    <dbReference type="NCBI Taxonomy" id="698492"/>
    <lineage>
        <taxon>Eukaryota</taxon>
        <taxon>Fungi</taxon>
        <taxon>Dikarya</taxon>
        <taxon>Ascomycota</taxon>
        <taxon>Taphrinomycotina</taxon>
        <taxon>Taphrinomycotina incertae sedis</taxon>
        <taxon>Saitoella</taxon>
    </lineage>
</organism>
<dbReference type="PANTHER" id="PTHR43721:SF9">
    <property type="entry name" value="GTP-BINDING PROTEIN 1"/>
    <property type="match status" value="1"/>
</dbReference>
<dbReference type="InterPro" id="IPR004161">
    <property type="entry name" value="EFTu-like_2"/>
</dbReference>
<dbReference type="InterPro" id="IPR009000">
    <property type="entry name" value="Transl_B-barrel_sf"/>
</dbReference>
<dbReference type="SUPFAM" id="SSF50447">
    <property type="entry name" value="Translation proteins"/>
    <property type="match status" value="1"/>
</dbReference>
<dbReference type="InterPro" id="IPR000795">
    <property type="entry name" value="T_Tr_GTP-bd_dom"/>
</dbReference>
<dbReference type="CDD" id="cd03694">
    <property type="entry name" value="GTPBP_II"/>
    <property type="match status" value="1"/>
</dbReference>
<dbReference type="Proteomes" id="UP000033140">
    <property type="component" value="Unassembled WGS sequence"/>
</dbReference>
<dbReference type="GO" id="GO:0005525">
    <property type="term" value="F:GTP binding"/>
    <property type="evidence" value="ECO:0007669"/>
    <property type="project" value="UniProtKB-KW"/>
</dbReference>
<evidence type="ECO:0000313" key="6">
    <source>
        <dbReference type="Proteomes" id="UP000033140"/>
    </source>
</evidence>
<dbReference type="Gene3D" id="3.40.50.300">
    <property type="entry name" value="P-loop containing nucleotide triphosphate hydrolases"/>
    <property type="match status" value="1"/>
</dbReference>
<dbReference type="CDD" id="cd04165">
    <property type="entry name" value="GTPBP1_like"/>
    <property type="match status" value="1"/>
</dbReference>
<reference evidence="5 6" key="3">
    <citation type="journal article" date="2015" name="Genome Announc.">
        <title>Draft Genome Sequence of the Archiascomycetous Yeast Saitoella complicata.</title>
        <authorList>
            <person name="Yamauchi K."/>
            <person name="Kondo S."/>
            <person name="Hamamoto M."/>
            <person name="Takahashi Y."/>
            <person name="Ogura Y."/>
            <person name="Hayashi T."/>
            <person name="Nishida H."/>
        </authorList>
    </citation>
    <scope>NUCLEOTIDE SEQUENCE [LARGE SCALE GENOMIC DNA]</scope>
    <source>
        <strain evidence="5 6">NRRL Y-17804</strain>
    </source>
</reference>
<dbReference type="FunFam" id="2.40.30.10:FF:000014">
    <property type="entry name" value="Probable GTP-binding protein 1"/>
    <property type="match status" value="1"/>
</dbReference>
<dbReference type="SUPFAM" id="SSF50465">
    <property type="entry name" value="EF-Tu/eEF-1alpha/eIF2-gamma C-terminal domain"/>
    <property type="match status" value="1"/>
</dbReference>
<dbReference type="Pfam" id="PF00009">
    <property type="entry name" value="GTP_EFTU"/>
    <property type="match status" value="1"/>
</dbReference>
<keyword evidence="2" id="KW-0547">Nucleotide-binding</keyword>
<keyword evidence="3" id="KW-0342">GTP-binding</keyword>
<dbReference type="InterPro" id="IPR009001">
    <property type="entry name" value="Transl_elong_EF1A/Init_IF2_C"/>
</dbReference>
<dbReference type="GO" id="GO:0003924">
    <property type="term" value="F:GTPase activity"/>
    <property type="evidence" value="ECO:0007669"/>
    <property type="project" value="InterPro"/>
</dbReference>
<protein>
    <recommendedName>
        <fullName evidence="4">Tr-type G domain-containing protein</fullName>
    </recommendedName>
</protein>
<dbReference type="SUPFAM" id="SSF52540">
    <property type="entry name" value="P-loop containing nucleoside triphosphate hydrolases"/>
    <property type="match status" value="1"/>
</dbReference>
<evidence type="ECO:0000256" key="3">
    <source>
        <dbReference type="ARBA" id="ARBA00023134"/>
    </source>
</evidence>
<proteinExistence type="inferred from homology"/>
<dbReference type="PANTHER" id="PTHR43721">
    <property type="entry name" value="ELONGATION FACTOR TU-RELATED"/>
    <property type="match status" value="1"/>
</dbReference>
<comment type="similarity">
    <text evidence="1">Belongs to the TRAFAC class translation factor GTPase superfamily. Classic translation factor GTPase family. EF-Tu/EF-1A subfamily.</text>
</comment>
<dbReference type="FunFam" id="3.40.50.300:FF:000091">
    <property type="entry name" value="Probable GTP-binding protein 1"/>
    <property type="match status" value="1"/>
</dbReference>
<evidence type="ECO:0000256" key="1">
    <source>
        <dbReference type="ARBA" id="ARBA00007249"/>
    </source>
</evidence>
<sequence length="610" mass="65731">MSPSSPTRTKSKPATLSAFAAEISGTPAALAKKGTVAGIELPDLDALDLGLKDDGEGEGADDGLSLRERLLCDIPDEAEREAKALGPLRRMIGERMEEGHGEAVFEVGCDDRDSGKTFGFSREEYEKAVETLRRVCEGMEPPCIFSELSTRNLGREGEPTGDGNGCSSRVMIRRTSAAATDTLEVRVAVVGNVDAGKSTMLGVLTKGALDDGRGRARIALFRHKHEAESGRTSAVGNEILGFTPMSQSILPTGAVHKLTWEDIAAKAAKVISFIDLAGHEKYLKTTVFGMVGHLPDYCMLMVGANAGLVGMSKEHLGIALALNVPVFVVITKIDMCPAPVLQATITQLTKILKSPGVRKMPLFIGSMDEAVTSGMHFSASQRVCPIFQVSNVTGQGLDFVRSFLNILPVPTLTHGADEPVLFRVSDTFSVPFVGAVVSGVIERGTVRAGDTLLLGPDATDGFVSVGVRTIQRKRVNVPFATPGQSVSFALKRLRRKDIRKGQVLLSIPEPPTPHPHAIYEFVAEVLVLYHATTLKPNYQAMVHIGSITQTAQVVEILDREEGEKILRTGDRGRIRFRFIRRGEFLVGGEKVLFREGRTKGLGRVVEVGPQ</sequence>
<feature type="domain" description="Tr-type G" evidence="4">
    <location>
        <begin position="182"/>
        <end position="413"/>
    </location>
</feature>
<dbReference type="EMBL" id="BACD03000028">
    <property type="protein sequence ID" value="GAO49987.1"/>
    <property type="molecule type" value="Genomic_DNA"/>
</dbReference>
<reference evidence="5 6" key="2">
    <citation type="journal article" date="2014" name="J. Gen. Appl. Microbiol.">
        <title>The early diverging ascomycetous budding yeast Saitoella complicata has three histone deacetylases belonging to the Clr6, Hos2, and Rpd3 lineages.</title>
        <authorList>
            <person name="Nishida H."/>
            <person name="Matsumoto T."/>
            <person name="Kondo S."/>
            <person name="Hamamoto M."/>
            <person name="Yoshikawa H."/>
        </authorList>
    </citation>
    <scope>NUCLEOTIDE SEQUENCE [LARGE SCALE GENOMIC DNA]</scope>
    <source>
        <strain evidence="5 6">NRRL Y-17804</strain>
    </source>
</reference>
<dbReference type="Gene3D" id="2.40.30.10">
    <property type="entry name" value="Translation factors"/>
    <property type="match status" value="2"/>
</dbReference>
<evidence type="ECO:0000256" key="2">
    <source>
        <dbReference type="ARBA" id="ARBA00022741"/>
    </source>
</evidence>
<name>A0A0E9NJD9_SAICN</name>